<evidence type="ECO:0000313" key="2">
    <source>
        <dbReference type="Proteomes" id="UP001183643"/>
    </source>
</evidence>
<dbReference type="AlphaFoldDB" id="A0AAE4C7Q8"/>
<accession>A0AAE4C7Q8</accession>
<dbReference type="InterPro" id="IPR038646">
    <property type="entry name" value="Atu4866-like_sf"/>
</dbReference>
<dbReference type="InterPro" id="IPR011059">
    <property type="entry name" value="Metal-dep_hydrolase_composite"/>
</dbReference>
<protein>
    <submittedName>
        <fullName evidence="1">Uncharacterized protein</fullName>
    </submittedName>
</protein>
<evidence type="ECO:0000313" key="1">
    <source>
        <dbReference type="EMBL" id="MDR7274138.1"/>
    </source>
</evidence>
<dbReference type="Proteomes" id="UP001183643">
    <property type="component" value="Unassembled WGS sequence"/>
</dbReference>
<name>A0AAE4C7Q8_9ACTN</name>
<dbReference type="GO" id="GO:0016810">
    <property type="term" value="F:hydrolase activity, acting on carbon-nitrogen (but not peptide) bonds"/>
    <property type="evidence" value="ECO:0007669"/>
    <property type="project" value="InterPro"/>
</dbReference>
<dbReference type="SUPFAM" id="SSF51338">
    <property type="entry name" value="Composite domain of metallo-dependent hydrolases"/>
    <property type="match status" value="1"/>
</dbReference>
<sequence>MDGIDLRVEGGRIVEAGPGLGRDGAEVVECAGRMVVPLFGGPVRVGGAATFAVVEASEGAQEMVVWWPSRGVVLVVDGEVVSTVDAVPGGSASPYLGMWVDRTGYIRQELTADGRYDETRAGRRHAYQGAFRIDGDRIVYRDDQGFWAYGRFADGVLHHAGYTFDRGAR</sequence>
<keyword evidence="2" id="KW-1185">Reference proteome</keyword>
<reference evidence="1" key="1">
    <citation type="submission" date="2023-07" db="EMBL/GenBank/DDBJ databases">
        <title>Sequencing the genomes of 1000 actinobacteria strains.</title>
        <authorList>
            <person name="Klenk H.-P."/>
        </authorList>
    </citation>
    <scope>NUCLEOTIDE SEQUENCE</scope>
    <source>
        <strain evidence="1">DSM 44707</strain>
    </source>
</reference>
<dbReference type="Gene3D" id="2.40.128.290">
    <property type="entry name" value="Uncharacterised protein Atu4866, PF11512"/>
    <property type="match status" value="1"/>
</dbReference>
<dbReference type="Gene3D" id="2.30.40.10">
    <property type="entry name" value="Urease, subunit C, domain 1"/>
    <property type="match status" value="1"/>
</dbReference>
<organism evidence="1 2">
    <name type="scientific">Catenuloplanes atrovinosus</name>
    <dbReference type="NCBI Taxonomy" id="137266"/>
    <lineage>
        <taxon>Bacteria</taxon>
        <taxon>Bacillati</taxon>
        <taxon>Actinomycetota</taxon>
        <taxon>Actinomycetes</taxon>
        <taxon>Micromonosporales</taxon>
        <taxon>Micromonosporaceae</taxon>
        <taxon>Catenuloplanes</taxon>
    </lineage>
</organism>
<dbReference type="RefSeq" id="WP_310363483.1">
    <property type="nucleotide sequence ID" value="NZ_JAVDYB010000001.1"/>
</dbReference>
<dbReference type="EMBL" id="JAVDYB010000001">
    <property type="protein sequence ID" value="MDR7274138.1"/>
    <property type="molecule type" value="Genomic_DNA"/>
</dbReference>
<comment type="caution">
    <text evidence="1">The sequence shown here is derived from an EMBL/GenBank/DDBJ whole genome shotgun (WGS) entry which is preliminary data.</text>
</comment>
<dbReference type="Pfam" id="PF11512">
    <property type="entry name" value="Atu4866"/>
    <property type="match status" value="1"/>
</dbReference>
<dbReference type="InterPro" id="IPR020955">
    <property type="entry name" value="Uncharacterised_Atu4866"/>
</dbReference>
<gene>
    <name evidence="1" type="ORF">J2S41_000916</name>
</gene>
<proteinExistence type="predicted"/>